<dbReference type="Proteomes" id="UP000551758">
    <property type="component" value="Unassembled WGS sequence"/>
</dbReference>
<accession>A0A7J7FAT3</accession>
<organism evidence="1 2">
    <name type="scientific">Diceros bicornis minor</name>
    <name type="common">South-central black rhinoceros</name>
    <dbReference type="NCBI Taxonomy" id="77932"/>
    <lineage>
        <taxon>Eukaryota</taxon>
        <taxon>Metazoa</taxon>
        <taxon>Chordata</taxon>
        <taxon>Craniata</taxon>
        <taxon>Vertebrata</taxon>
        <taxon>Euteleostomi</taxon>
        <taxon>Mammalia</taxon>
        <taxon>Eutheria</taxon>
        <taxon>Laurasiatheria</taxon>
        <taxon>Perissodactyla</taxon>
        <taxon>Rhinocerotidae</taxon>
        <taxon>Diceros</taxon>
    </lineage>
</organism>
<protein>
    <submittedName>
        <fullName evidence="1">Uncharacterized protein</fullName>
    </submittedName>
</protein>
<gene>
    <name evidence="1" type="ORF">HPG69_008838</name>
</gene>
<evidence type="ECO:0000313" key="1">
    <source>
        <dbReference type="EMBL" id="KAF5925155.1"/>
    </source>
</evidence>
<proteinExistence type="predicted"/>
<name>A0A7J7FAT3_DICBM</name>
<keyword evidence="2" id="KW-1185">Reference proteome</keyword>
<dbReference type="AlphaFoldDB" id="A0A7J7FAT3"/>
<sequence length="86" mass="9747">MPALEEAYTVDTDSIFMVTVAVTIRDLSYISLDGDPGCHRAHSAPPHHWDHLFSQGKKRLENEEKEIACKELGKEHVKTRKNTTSK</sequence>
<feature type="non-terminal residue" evidence="1">
    <location>
        <position position="86"/>
    </location>
</feature>
<comment type="caution">
    <text evidence="1">The sequence shown here is derived from an EMBL/GenBank/DDBJ whole genome shotgun (WGS) entry which is preliminary data.</text>
</comment>
<reference evidence="1 2" key="1">
    <citation type="journal article" date="2020" name="Mol. Biol. Evol.">
        <title>Interspecific Gene Flow and the Evolution of Specialization in Black and White Rhinoceros.</title>
        <authorList>
            <person name="Moodley Y."/>
            <person name="Westbury M.V."/>
            <person name="Russo I.M."/>
            <person name="Gopalakrishnan S."/>
            <person name="Rakotoarivelo A."/>
            <person name="Olsen R.A."/>
            <person name="Prost S."/>
            <person name="Tunstall T."/>
            <person name="Ryder O.A."/>
            <person name="Dalen L."/>
            <person name="Bruford M.W."/>
        </authorList>
    </citation>
    <scope>NUCLEOTIDE SEQUENCE [LARGE SCALE GENOMIC DNA]</scope>
    <source>
        <strain evidence="1">SBR-YM</strain>
        <tissue evidence="1">Skin</tissue>
    </source>
</reference>
<evidence type="ECO:0000313" key="2">
    <source>
        <dbReference type="Proteomes" id="UP000551758"/>
    </source>
</evidence>
<dbReference type="EMBL" id="JACDTQ010000823">
    <property type="protein sequence ID" value="KAF5925155.1"/>
    <property type="molecule type" value="Genomic_DNA"/>
</dbReference>